<feature type="transmembrane region" description="Helical" evidence="1">
    <location>
        <begin position="6"/>
        <end position="29"/>
    </location>
</feature>
<keyword evidence="1" id="KW-1133">Transmembrane helix</keyword>
<feature type="transmembrane region" description="Helical" evidence="1">
    <location>
        <begin position="85"/>
        <end position="111"/>
    </location>
</feature>
<dbReference type="Pfam" id="PF10323">
    <property type="entry name" value="7TM_GPCR_Srv"/>
    <property type="match status" value="1"/>
</dbReference>
<feature type="transmembrane region" description="Helical" evidence="1">
    <location>
        <begin position="220"/>
        <end position="240"/>
    </location>
</feature>
<accession>A0A0N4ZAK3</accession>
<dbReference type="STRING" id="131310.A0A0N4ZAK3"/>
<evidence type="ECO:0000313" key="2">
    <source>
        <dbReference type="Proteomes" id="UP000038045"/>
    </source>
</evidence>
<dbReference type="Proteomes" id="UP000038045">
    <property type="component" value="Unplaced"/>
</dbReference>
<name>A0A0N4ZAK3_PARTI</name>
<organism evidence="2 3">
    <name type="scientific">Parastrongyloides trichosuri</name>
    <name type="common">Possum-specific nematode worm</name>
    <dbReference type="NCBI Taxonomy" id="131310"/>
    <lineage>
        <taxon>Eukaryota</taxon>
        <taxon>Metazoa</taxon>
        <taxon>Ecdysozoa</taxon>
        <taxon>Nematoda</taxon>
        <taxon>Chromadorea</taxon>
        <taxon>Rhabditida</taxon>
        <taxon>Tylenchina</taxon>
        <taxon>Panagrolaimomorpha</taxon>
        <taxon>Strongyloidoidea</taxon>
        <taxon>Strongyloididae</taxon>
        <taxon>Parastrongyloides</taxon>
    </lineage>
</organism>
<proteinExistence type="predicted"/>
<feature type="transmembrane region" description="Helical" evidence="1">
    <location>
        <begin position="123"/>
        <end position="143"/>
    </location>
</feature>
<protein>
    <submittedName>
        <fullName evidence="3">Serpentine receptor class gamma</fullName>
    </submittedName>
</protein>
<evidence type="ECO:0000313" key="3">
    <source>
        <dbReference type="WBParaSite" id="PTRK_0000448100.1"/>
    </source>
</evidence>
<feature type="transmembrane region" description="Helical" evidence="1">
    <location>
        <begin position="41"/>
        <end position="65"/>
    </location>
</feature>
<keyword evidence="1" id="KW-0812">Transmembrane</keyword>
<sequence>MMIETVDYIILAFEFISCIFYTIVAFYFASKITKKDKENMNSFYSAFIIGYFIDQLELAKTIVFVTIPSFGLFTEFYRDNPIPGYMIGALGYFCTFASILGSFTLSLNRLIATTFPFFYRSHYAKYCSFLNIFIQIVLPIIVFHHKFGKRDLLILDKNTQRWVYSSENAASSRYNNTVAAFFILTILIFQIVCNILNFYKLISSKNNPSPIIEYKTNVSLVIYCSVATIGTATIALRYWIKYIGTYQTDFSLKNFGQTLGTWTSVITTCSEPYLLLIVNKSMRYEFFGFLLRRKNSVNVMSSSTNNNINVNNNPANTRYKVSRVQ</sequence>
<reference evidence="3" key="1">
    <citation type="submission" date="2017-02" db="UniProtKB">
        <authorList>
            <consortium name="WormBaseParasite"/>
        </authorList>
    </citation>
    <scope>IDENTIFICATION</scope>
</reference>
<feature type="transmembrane region" description="Helical" evidence="1">
    <location>
        <begin position="178"/>
        <end position="199"/>
    </location>
</feature>
<dbReference type="SUPFAM" id="SSF81321">
    <property type="entry name" value="Family A G protein-coupled receptor-like"/>
    <property type="match status" value="1"/>
</dbReference>
<keyword evidence="2" id="KW-1185">Reference proteome</keyword>
<feature type="transmembrane region" description="Helical" evidence="1">
    <location>
        <begin position="260"/>
        <end position="278"/>
    </location>
</feature>
<dbReference type="WBParaSite" id="PTRK_0000448100.1">
    <property type="protein sequence ID" value="PTRK_0000448100.1"/>
    <property type="gene ID" value="PTRK_0000448100"/>
</dbReference>
<dbReference type="PANTHER" id="PTHR31748:SF1">
    <property type="entry name" value="SERPENTINE RECEPTOR, CLASS V"/>
    <property type="match status" value="1"/>
</dbReference>
<keyword evidence="1" id="KW-0472">Membrane</keyword>
<dbReference type="AlphaFoldDB" id="A0A0N4ZAK3"/>
<evidence type="ECO:0000256" key="1">
    <source>
        <dbReference type="SAM" id="Phobius"/>
    </source>
</evidence>
<dbReference type="InterPro" id="IPR019426">
    <property type="entry name" value="7TM_GPCR_serpentine_rcpt_Srv"/>
</dbReference>
<dbReference type="PANTHER" id="PTHR31748">
    <property type="entry name" value="SERPENTINE RECEPTOR, CLASS V"/>
    <property type="match status" value="1"/>
</dbReference>
<dbReference type="Gene3D" id="1.20.1070.10">
    <property type="entry name" value="Rhodopsin 7-helix transmembrane proteins"/>
    <property type="match status" value="1"/>
</dbReference>